<dbReference type="InterPro" id="IPR023213">
    <property type="entry name" value="CAT-like_dom_sf"/>
</dbReference>
<dbReference type="Gene3D" id="3.30.559.10">
    <property type="entry name" value="Chloramphenicol acetyltransferase-like domain"/>
    <property type="match status" value="1"/>
</dbReference>
<dbReference type="Pfam" id="PF07428">
    <property type="entry name" value="Tri3"/>
    <property type="match status" value="1"/>
</dbReference>
<gene>
    <name evidence="3" type="primary">tri18</name>
</gene>
<dbReference type="GO" id="GO:0043386">
    <property type="term" value="P:mycotoxin biosynthetic process"/>
    <property type="evidence" value="ECO:0007669"/>
    <property type="project" value="InterPro"/>
</dbReference>
<evidence type="ECO:0000313" key="3">
    <source>
        <dbReference type="EMBL" id="QED55507.1"/>
    </source>
</evidence>
<dbReference type="GO" id="GO:0016407">
    <property type="term" value="F:acetyltransferase activity"/>
    <property type="evidence" value="ECO:0007669"/>
    <property type="project" value="InterPro"/>
</dbReference>
<name>A0A5B8ZTL5_9HYPO</name>
<dbReference type="SMR" id="A0A5B8ZTL5"/>
<protein>
    <submittedName>
        <fullName evidence="3">TRI18</fullName>
    </submittedName>
</protein>
<sequence>MISVAQKPIVAPPAGELGAADKLPADIFANEIPPSEVGNTFSVPQIPALEPSEFRWHPSPADSSIIQRKANGVENLVGIKDANAKGAYDFYNHIVLRVGDVSRLTLSNIKSAFMRAMLDARFENPSIACYGVWGQNENPHLPHIQYKSFRSHSEARAWANDSICIRATRLTGEELRIERNKRRATAAPKSANSLDVIISADATGEKAILAPGTKVEVVCLFNHLIWDGKGRLFASELVQRASKILDNKEENKMPMHRWGEEKARLDPPILDVLQVGLESLGPDYEATLQRLLSSQLQVGSSWGLQITKTQGASCEIRHSFTFDQSKKITETVRDRLGPGYNAGHLGHAALVLAMLKHNPIAASEQSKACLYSPLPVDGRLYLQEDRTTQRYGNVQAGAVVDFPHLASWAINEKDPNGTKVALQGLARHIKKSYDYWLEQSDYLLPMGITYHNYIANFVATSDKIPDIYAPPFCNDGRAESIIPYEVFGPSGTKLFNVEDCYGGVQIIAFNALLRMDSWKGATRLAFLYNDGYFSDEQAELFVADVVKYMIEFME</sequence>
<dbReference type="AlphaFoldDB" id="A0A5B8ZTL5"/>
<accession>A0A5B8ZTL5</accession>
<proteinExistence type="inferred from homology"/>
<evidence type="ECO:0000256" key="1">
    <source>
        <dbReference type="ARBA" id="ARBA00006439"/>
    </source>
</evidence>
<organism evidence="3">
    <name type="scientific">Trichoderma turrialbense</name>
    <dbReference type="NCBI Taxonomy" id="490623"/>
    <lineage>
        <taxon>Eukaryota</taxon>
        <taxon>Fungi</taxon>
        <taxon>Dikarya</taxon>
        <taxon>Ascomycota</taxon>
        <taxon>Pezizomycotina</taxon>
        <taxon>Sordariomycetes</taxon>
        <taxon>Hypocreomycetidae</taxon>
        <taxon>Hypocreales</taxon>
        <taxon>Hypocreaceae</taxon>
        <taxon>Trichoderma</taxon>
    </lineage>
</organism>
<keyword evidence="2" id="KW-0808">Transferase</keyword>
<dbReference type="EMBL" id="MN136194">
    <property type="protein sequence ID" value="QED55507.1"/>
    <property type="molecule type" value="Genomic_DNA"/>
</dbReference>
<comment type="similarity">
    <text evidence="1">Belongs to the trichothecene O-acetyltransferase family.</text>
</comment>
<dbReference type="PANTHER" id="PTHR42034">
    <property type="entry name" value="CHROMOSOME 7, WHOLE GENOME SHOTGUN SEQUENCE-RELATED"/>
    <property type="match status" value="1"/>
</dbReference>
<dbReference type="InterPro" id="IPR009992">
    <property type="entry name" value="Tri3/Sat12/Sat16/Mac1"/>
</dbReference>
<dbReference type="PANTHER" id="PTHR42034:SF1">
    <property type="entry name" value="CONDENSATION DOMAIN-CONTAINING PROTEIN"/>
    <property type="match status" value="1"/>
</dbReference>
<dbReference type="Gene3D" id="3.30.559.30">
    <property type="entry name" value="Nonribosomal peptide synthetase, condensation domain"/>
    <property type="match status" value="1"/>
</dbReference>
<evidence type="ECO:0000256" key="2">
    <source>
        <dbReference type="ARBA" id="ARBA00022679"/>
    </source>
</evidence>
<reference evidence="3" key="1">
    <citation type="journal article" date="2019" name="Appl. Microbiol. Biotechnol.">
        <title>A cytochrome P450 monooxygenase gene required for biosynthesis of the trichothecene toxin harzianum A in Trichoderma.</title>
        <authorList>
            <person name="Cardoza R.E."/>
            <person name="McCormick S.P."/>
            <person name="Lindo L."/>
            <person name="Kim H.S."/>
            <person name="Olivera E.R."/>
            <person name="Nelson D.R."/>
            <person name="Proctor R.H."/>
            <person name="Gutierrez S."/>
        </authorList>
    </citation>
    <scope>NUCLEOTIDE SEQUENCE</scope>
    <source>
        <strain evidence="3">CBS 112445</strain>
    </source>
</reference>